<gene>
    <name evidence="2" type="ORF">JW984_16535</name>
</gene>
<organism evidence="2 3">
    <name type="scientific">Candidatus Zymogenus saltonus</name>
    <dbReference type="NCBI Taxonomy" id="2844893"/>
    <lineage>
        <taxon>Bacteria</taxon>
        <taxon>Deltaproteobacteria</taxon>
        <taxon>Candidatus Zymogenia</taxon>
        <taxon>Candidatus Zymogeniales</taxon>
        <taxon>Candidatus Zymogenaceae</taxon>
        <taxon>Candidatus Zymogenus</taxon>
    </lineage>
</organism>
<dbReference type="GO" id="GO:0016887">
    <property type="term" value="F:ATP hydrolysis activity"/>
    <property type="evidence" value="ECO:0007669"/>
    <property type="project" value="TreeGrafter"/>
</dbReference>
<dbReference type="SUPFAM" id="SSF160246">
    <property type="entry name" value="EspE N-terminal domain-like"/>
    <property type="match status" value="1"/>
</dbReference>
<dbReference type="Pfam" id="PF05157">
    <property type="entry name" value="MshEN"/>
    <property type="match status" value="1"/>
</dbReference>
<dbReference type="Gene3D" id="3.30.300.160">
    <property type="entry name" value="Type II secretion system, protein E, N-terminal domain"/>
    <property type="match status" value="1"/>
</dbReference>
<dbReference type="AlphaFoldDB" id="A0A9D8PSI4"/>
<protein>
    <recommendedName>
        <fullName evidence="1">Type II secretion system protein GspE N-terminal domain-containing protein</fullName>
    </recommendedName>
</protein>
<name>A0A9D8PSI4_9DELT</name>
<dbReference type="InterPro" id="IPR007831">
    <property type="entry name" value="T2SS_GspE_N"/>
</dbReference>
<dbReference type="GO" id="GO:0005886">
    <property type="term" value="C:plasma membrane"/>
    <property type="evidence" value="ECO:0007669"/>
    <property type="project" value="TreeGrafter"/>
</dbReference>
<evidence type="ECO:0000259" key="1">
    <source>
        <dbReference type="Pfam" id="PF05157"/>
    </source>
</evidence>
<evidence type="ECO:0000313" key="2">
    <source>
        <dbReference type="EMBL" id="MBN1574805.1"/>
    </source>
</evidence>
<dbReference type="PANTHER" id="PTHR30258">
    <property type="entry name" value="TYPE II SECRETION SYSTEM PROTEIN GSPE-RELATED"/>
    <property type="match status" value="1"/>
</dbReference>
<sequence length="244" mass="27632">MAEQKKRLGELLIENNIVSEEDIQRALRYQNQYGCKIGQALVALNILSENKLLAALRYHYGLPVVDLGKMEIPPSIIRLVSGEMAERYTAVPLRLEQTKKGKTLFVVMSNPVDLNAIEELQFTAGYKINPVLAKESDIQAALLKYYNVRTRPVGAISISLEDDTDTGEMTIIQGGEEIRIVLNSEEKKELEKTQEEGSGNDQLKMNYEMMLKELKLWKAVVKLLINKGFITMDELKEALTKKEE</sequence>
<dbReference type="Proteomes" id="UP000809273">
    <property type="component" value="Unassembled WGS sequence"/>
</dbReference>
<dbReference type="PANTHER" id="PTHR30258:SF1">
    <property type="entry name" value="PROTEIN TRANSPORT PROTEIN HOFB HOMOLOG"/>
    <property type="match status" value="1"/>
</dbReference>
<accession>A0A9D8PSI4</accession>
<dbReference type="EMBL" id="JAFGIX010000089">
    <property type="protein sequence ID" value="MBN1574805.1"/>
    <property type="molecule type" value="Genomic_DNA"/>
</dbReference>
<comment type="caution">
    <text evidence="2">The sequence shown here is derived from an EMBL/GenBank/DDBJ whole genome shotgun (WGS) entry which is preliminary data.</text>
</comment>
<dbReference type="InterPro" id="IPR037257">
    <property type="entry name" value="T2SS_E_N_sf"/>
</dbReference>
<reference evidence="2" key="2">
    <citation type="submission" date="2021-01" db="EMBL/GenBank/DDBJ databases">
        <authorList>
            <person name="Hahn C.R."/>
            <person name="Youssef N.H."/>
            <person name="Elshahed M."/>
        </authorList>
    </citation>
    <scope>NUCLEOTIDE SEQUENCE</scope>
    <source>
        <strain evidence="2">Zod_Metabat.24</strain>
    </source>
</reference>
<feature type="domain" description="Type II secretion system protein GspE N-terminal" evidence="1">
    <location>
        <begin position="60"/>
        <end position="149"/>
    </location>
</feature>
<evidence type="ECO:0000313" key="3">
    <source>
        <dbReference type="Proteomes" id="UP000809273"/>
    </source>
</evidence>
<proteinExistence type="predicted"/>
<dbReference type="FunFam" id="3.30.300.160:FF:000002">
    <property type="entry name" value="Type II secretion system protein E"/>
    <property type="match status" value="1"/>
</dbReference>
<reference evidence="2" key="1">
    <citation type="journal article" date="2021" name="Environ. Microbiol.">
        <title>Genomic characterization of three novel Desulfobacterota classes expand the metabolic and phylogenetic diversity of the phylum.</title>
        <authorList>
            <person name="Murphy C.L."/>
            <person name="Biggerstaff J."/>
            <person name="Eichhorn A."/>
            <person name="Ewing E."/>
            <person name="Shahan R."/>
            <person name="Soriano D."/>
            <person name="Stewart S."/>
            <person name="VanMol K."/>
            <person name="Walker R."/>
            <person name="Walters P."/>
            <person name="Elshahed M.S."/>
            <person name="Youssef N.H."/>
        </authorList>
    </citation>
    <scope>NUCLEOTIDE SEQUENCE</scope>
    <source>
        <strain evidence="2">Zod_Metabat.24</strain>
    </source>
</reference>